<sequence>MIIRLPGARRLLAGWGDLPSDLLDDISRRLHAAADYVRFHAVCKPWRDSSLPPPPVQRRPALLPWLLAPRNATATTNGRRRARCVLSSTSSAATEICDQRRTWVVRADDGVAYWFATGHHQESSSGLVDPLTKSVAAALPRCPDEIASWVDSAAGTISGDGTIVLCAFCPTTLNVALLRPGETEWRFMKREDLYITAYRMDYCSVAYHDGMIVVCYGKAFRCILPTMPPPEPNTMNEGWRRWRLHDEPGKDFQSSYLVESHGELLWVFVGVKLSYYSGNMSSCSAVGRLADALTLLVYALQVQEEEEEGQCGKRKQPQWVKRDGRSLADRVLFLERPSSFAVDAPQRGNYGGYAYFVDRRRLYNGYGLIRLDLLCRLFRFSFHDGRSEIVEQLPADEWKVEAGMWLTPQPAIALTKYLFHVRK</sequence>
<gene>
    <name evidence="2" type="ORF">C2845_PMPSC055352</name>
</gene>
<evidence type="ECO:0000313" key="2">
    <source>
        <dbReference type="EMBL" id="RLM53078.1"/>
    </source>
</evidence>
<dbReference type="Proteomes" id="UP000275267">
    <property type="component" value="Unassembled WGS sequence"/>
</dbReference>
<proteinExistence type="predicted"/>
<protein>
    <recommendedName>
        <fullName evidence="1">KIB1-4 beta-propeller domain-containing protein</fullName>
    </recommendedName>
</protein>
<dbReference type="OrthoDB" id="694831at2759"/>
<organism evidence="2 3">
    <name type="scientific">Panicum miliaceum</name>
    <name type="common">Proso millet</name>
    <name type="synonym">Broomcorn millet</name>
    <dbReference type="NCBI Taxonomy" id="4540"/>
    <lineage>
        <taxon>Eukaryota</taxon>
        <taxon>Viridiplantae</taxon>
        <taxon>Streptophyta</taxon>
        <taxon>Embryophyta</taxon>
        <taxon>Tracheophyta</taxon>
        <taxon>Spermatophyta</taxon>
        <taxon>Magnoliopsida</taxon>
        <taxon>Liliopsida</taxon>
        <taxon>Poales</taxon>
        <taxon>Poaceae</taxon>
        <taxon>PACMAD clade</taxon>
        <taxon>Panicoideae</taxon>
        <taxon>Panicodae</taxon>
        <taxon>Paniceae</taxon>
        <taxon>Panicinae</taxon>
        <taxon>Panicum</taxon>
        <taxon>Panicum sect. Panicum</taxon>
    </lineage>
</organism>
<dbReference type="EMBL" id="PQIB02000044">
    <property type="protein sequence ID" value="RLM53078.1"/>
    <property type="molecule type" value="Genomic_DNA"/>
</dbReference>
<dbReference type="PANTHER" id="PTHR33110">
    <property type="entry name" value="F-BOX/KELCH-REPEAT PROTEIN-RELATED"/>
    <property type="match status" value="1"/>
</dbReference>
<keyword evidence="3" id="KW-1185">Reference proteome</keyword>
<dbReference type="Pfam" id="PF03478">
    <property type="entry name" value="Beta-prop_KIB1-4"/>
    <property type="match status" value="1"/>
</dbReference>
<dbReference type="PANTHER" id="PTHR33110:SF134">
    <property type="entry name" value="OS09G0565350 PROTEIN"/>
    <property type="match status" value="1"/>
</dbReference>
<accession>A0A3L6PBA4</accession>
<evidence type="ECO:0000259" key="1">
    <source>
        <dbReference type="Pfam" id="PF03478"/>
    </source>
</evidence>
<dbReference type="STRING" id="4540.A0A3L6PBA4"/>
<comment type="caution">
    <text evidence="2">The sequence shown here is derived from an EMBL/GenBank/DDBJ whole genome shotgun (WGS) entry which is preliminary data.</text>
</comment>
<feature type="domain" description="KIB1-4 beta-propeller" evidence="1">
    <location>
        <begin position="93"/>
        <end position="361"/>
    </location>
</feature>
<name>A0A3L6PBA4_PANMI</name>
<dbReference type="InterPro" id="IPR005174">
    <property type="entry name" value="KIB1-4_b-propeller"/>
</dbReference>
<evidence type="ECO:0000313" key="3">
    <source>
        <dbReference type="Proteomes" id="UP000275267"/>
    </source>
</evidence>
<reference evidence="3" key="1">
    <citation type="journal article" date="2019" name="Nat. Commun.">
        <title>The genome of broomcorn millet.</title>
        <authorList>
            <person name="Zou C."/>
            <person name="Miki D."/>
            <person name="Li D."/>
            <person name="Tang Q."/>
            <person name="Xiao L."/>
            <person name="Rajput S."/>
            <person name="Deng P."/>
            <person name="Jia W."/>
            <person name="Huang R."/>
            <person name="Zhang M."/>
            <person name="Sun Y."/>
            <person name="Hu J."/>
            <person name="Fu X."/>
            <person name="Schnable P.S."/>
            <person name="Li F."/>
            <person name="Zhang H."/>
            <person name="Feng B."/>
            <person name="Zhu X."/>
            <person name="Liu R."/>
            <person name="Schnable J.C."/>
            <person name="Zhu J.-K."/>
            <person name="Zhang H."/>
        </authorList>
    </citation>
    <scope>NUCLEOTIDE SEQUENCE [LARGE SCALE GENOMIC DNA]</scope>
</reference>
<dbReference type="AlphaFoldDB" id="A0A3L6PBA4"/>